<feature type="compositionally biased region" description="Low complexity" evidence="4">
    <location>
        <begin position="358"/>
        <end position="372"/>
    </location>
</feature>
<dbReference type="AlphaFoldDB" id="A0A376BB55"/>
<evidence type="ECO:0000256" key="1">
    <source>
        <dbReference type="ARBA" id="ARBA00022737"/>
    </source>
</evidence>
<evidence type="ECO:0000256" key="2">
    <source>
        <dbReference type="ARBA" id="ARBA00022884"/>
    </source>
</evidence>
<dbReference type="VEuPathDB" id="FungiDB:SCODWIG_03592"/>
<dbReference type="PANTHER" id="PTHR47640:SF10">
    <property type="entry name" value="TRNA SELENOCYSTEINE 1-ASSOCIATED PROTEIN 1-RELATED"/>
    <property type="match status" value="1"/>
</dbReference>
<dbReference type="InterPro" id="IPR050825">
    <property type="entry name" value="RBM42_RBP45_47-like"/>
</dbReference>
<dbReference type="Gene3D" id="3.30.70.330">
    <property type="match status" value="3"/>
</dbReference>
<dbReference type="GO" id="GO:0005829">
    <property type="term" value="C:cytosol"/>
    <property type="evidence" value="ECO:0007669"/>
    <property type="project" value="TreeGrafter"/>
</dbReference>
<dbReference type="InterPro" id="IPR000504">
    <property type="entry name" value="RRM_dom"/>
</dbReference>
<gene>
    <name evidence="6" type="ORF">SCODWIG_03592</name>
</gene>
<keyword evidence="7" id="KW-1185">Reference proteome</keyword>
<evidence type="ECO:0000259" key="5">
    <source>
        <dbReference type="PROSITE" id="PS50102"/>
    </source>
</evidence>
<dbReference type="OrthoDB" id="446113at2759"/>
<dbReference type="Proteomes" id="UP000262825">
    <property type="component" value="Unassembled WGS sequence"/>
</dbReference>
<dbReference type="InterPro" id="IPR012677">
    <property type="entry name" value="Nucleotide-bd_a/b_plait_sf"/>
</dbReference>
<feature type="domain" description="RRM" evidence="5">
    <location>
        <begin position="12"/>
        <end position="102"/>
    </location>
</feature>
<evidence type="ECO:0000256" key="4">
    <source>
        <dbReference type="SAM" id="MobiDB-lite"/>
    </source>
</evidence>
<name>A0A376BB55_9ASCO</name>
<dbReference type="PROSITE" id="PS50102">
    <property type="entry name" value="RRM"/>
    <property type="match status" value="3"/>
</dbReference>
<sequence length="527" mass="58353">MSGINKSNNGTIQLYMGDLDPYWNEHDIRNIWKLFGEYNNNNLVNVKMIKPSTSNNPTNPYNNAGYCFLHFSNEISASNALLKNGLPIPNTKKYLKLNWASHTANNATTNVVTTNTSNINNITNNTNSTNNFTLFVGDLSPNVNEQALVDFLVKSNNLQSLLKVKVIYDPVTGVSKNYGFVTFGDINDYQICLDKVNGMFLNGRNIRVCVTGNSNNSTIANTNSRSNNKINNTINVPNHHQLIYNISALKQPSSTEYTDPNNTTVFIGGLSSLCTENELRSYFEPFGEIVYVKIPVGKGCGFVQYVERNSAEEAISKMQGYPIGSYRIRLSWGRSSSSAGNNNNSISGVTPNRHRRNNSSVSSTISNSTISSGTPQPTTPERLFYPAITNSNANNNGIPFIEQQQVGTSYSSPIRYETFLNNNGNNINSYFVEDNTMNGYSKLSPLHYMNTVGNNSINNNLSFYYCNNGGNNLNPDYNTMSGNNGANTVNNDVSNTIVKNDQHSQVYLNNISLQERLELASNGFIFA</sequence>
<evidence type="ECO:0000313" key="6">
    <source>
        <dbReference type="EMBL" id="SSD61831.1"/>
    </source>
</evidence>
<dbReference type="GO" id="GO:0006376">
    <property type="term" value="P:mRNA splice site recognition"/>
    <property type="evidence" value="ECO:0007669"/>
    <property type="project" value="TreeGrafter"/>
</dbReference>
<dbReference type="SMART" id="SM00360">
    <property type="entry name" value="RRM"/>
    <property type="match status" value="3"/>
</dbReference>
<dbReference type="EMBL" id="UFAJ01000922">
    <property type="protein sequence ID" value="SSD61831.1"/>
    <property type="molecule type" value="Genomic_DNA"/>
</dbReference>
<dbReference type="FunFam" id="3.30.70.330:FF:000065">
    <property type="entry name" value="mRNA binding post-transcriptional regulator"/>
    <property type="match status" value="1"/>
</dbReference>
<dbReference type="SUPFAM" id="SSF54928">
    <property type="entry name" value="RNA-binding domain, RBD"/>
    <property type="match status" value="3"/>
</dbReference>
<feature type="region of interest" description="Disordered" evidence="4">
    <location>
        <begin position="334"/>
        <end position="382"/>
    </location>
</feature>
<accession>A0A376BB55</accession>
<feature type="domain" description="RRM" evidence="5">
    <location>
        <begin position="263"/>
        <end position="335"/>
    </location>
</feature>
<reference evidence="7" key="1">
    <citation type="submission" date="2018-06" db="EMBL/GenBank/DDBJ databases">
        <authorList>
            <person name="Guldener U."/>
        </authorList>
    </citation>
    <scope>NUCLEOTIDE SEQUENCE [LARGE SCALE GENOMIC DNA]</scope>
    <source>
        <strain evidence="7">UTAD17</strain>
    </source>
</reference>
<dbReference type="Pfam" id="PF00076">
    <property type="entry name" value="RRM_1"/>
    <property type="match status" value="2"/>
</dbReference>
<dbReference type="InterPro" id="IPR035979">
    <property type="entry name" value="RBD_domain_sf"/>
</dbReference>
<evidence type="ECO:0000313" key="7">
    <source>
        <dbReference type="Proteomes" id="UP000262825"/>
    </source>
</evidence>
<proteinExistence type="predicted"/>
<feature type="domain" description="RRM" evidence="5">
    <location>
        <begin position="132"/>
        <end position="213"/>
    </location>
</feature>
<protein>
    <recommendedName>
        <fullName evidence="5">RRM domain-containing protein</fullName>
    </recommendedName>
</protein>
<keyword evidence="1" id="KW-0677">Repeat</keyword>
<evidence type="ECO:0000256" key="3">
    <source>
        <dbReference type="PROSITE-ProRule" id="PRU00176"/>
    </source>
</evidence>
<organism evidence="6 7">
    <name type="scientific">Saccharomycodes ludwigii</name>
    <dbReference type="NCBI Taxonomy" id="36035"/>
    <lineage>
        <taxon>Eukaryota</taxon>
        <taxon>Fungi</taxon>
        <taxon>Dikarya</taxon>
        <taxon>Ascomycota</taxon>
        <taxon>Saccharomycotina</taxon>
        <taxon>Saccharomycetes</taxon>
        <taxon>Saccharomycodales</taxon>
        <taxon>Saccharomycodaceae</taxon>
        <taxon>Saccharomycodes</taxon>
    </lineage>
</organism>
<dbReference type="GO" id="GO:0003729">
    <property type="term" value="F:mRNA binding"/>
    <property type="evidence" value="ECO:0007669"/>
    <property type="project" value="InterPro"/>
</dbReference>
<dbReference type="CDD" id="cd12346">
    <property type="entry name" value="RRM3_NGR1_NAM8_like"/>
    <property type="match status" value="1"/>
</dbReference>
<keyword evidence="2 3" id="KW-0694">RNA-binding</keyword>
<dbReference type="PANTHER" id="PTHR47640">
    <property type="entry name" value="TRNA SELENOCYSTEINE 1-ASSOCIATED PROTEIN 1-RELATED-RELATED"/>
    <property type="match status" value="1"/>
</dbReference>
<feature type="compositionally biased region" description="Low complexity" evidence="4">
    <location>
        <begin position="334"/>
        <end position="348"/>
    </location>
</feature>